<proteinExistence type="predicted"/>
<dbReference type="EMBL" id="BAAARN010000001">
    <property type="protein sequence ID" value="GAA2732750.1"/>
    <property type="molecule type" value="Genomic_DNA"/>
</dbReference>
<dbReference type="InterPro" id="IPR000945">
    <property type="entry name" value="DBH-like"/>
</dbReference>
<dbReference type="InterPro" id="IPR014784">
    <property type="entry name" value="Cu2_ascorb_mOase-like_C"/>
</dbReference>
<evidence type="ECO:0000256" key="2">
    <source>
        <dbReference type="SAM" id="MobiDB-lite"/>
    </source>
</evidence>
<dbReference type="RefSeq" id="WP_344190738.1">
    <property type="nucleotide sequence ID" value="NZ_BAAARN010000001.1"/>
</dbReference>
<keyword evidence="1" id="KW-1015">Disulfide bond</keyword>
<dbReference type="InterPro" id="IPR024548">
    <property type="entry name" value="Cu2_monoox_C"/>
</dbReference>
<evidence type="ECO:0000313" key="5">
    <source>
        <dbReference type="EMBL" id="GAA2732750.1"/>
    </source>
</evidence>
<feature type="region of interest" description="Disordered" evidence="2">
    <location>
        <begin position="157"/>
        <end position="176"/>
    </location>
</feature>
<organism evidence="5 6">
    <name type="scientific">Pedococcus aerophilus</name>
    <dbReference type="NCBI Taxonomy" id="436356"/>
    <lineage>
        <taxon>Bacteria</taxon>
        <taxon>Bacillati</taxon>
        <taxon>Actinomycetota</taxon>
        <taxon>Actinomycetes</taxon>
        <taxon>Micrococcales</taxon>
        <taxon>Intrasporangiaceae</taxon>
        <taxon>Pedococcus</taxon>
    </lineage>
</organism>
<feature type="domain" description="Copper type II ascorbate-dependent monooxygenase C-terminal" evidence="4">
    <location>
        <begin position="307"/>
        <end position="412"/>
    </location>
</feature>
<name>A0ABN3UJ34_9MICO</name>
<dbReference type="PROSITE" id="PS51257">
    <property type="entry name" value="PROKAR_LIPOPROTEIN"/>
    <property type="match status" value="1"/>
</dbReference>
<evidence type="ECO:0000256" key="3">
    <source>
        <dbReference type="SAM" id="SignalP"/>
    </source>
</evidence>
<evidence type="ECO:0000313" key="6">
    <source>
        <dbReference type="Proteomes" id="UP001501326"/>
    </source>
</evidence>
<feature type="compositionally biased region" description="Low complexity" evidence="2">
    <location>
        <begin position="36"/>
        <end position="62"/>
    </location>
</feature>
<dbReference type="Pfam" id="PF03712">
    <property type="entry name" value="Cu2_monoox_C"/>
    <property type="match status" value="1"/>
</dbReference>
<feature type="region of interest" description="Disordered" evidence="2">
    <location>
        <begin position="36"/>
        <end position="86"/>
    </location>
</feature>
<dbReference type="Gene3D" id="2.60.120.230">
    <property type="match status" value="1"/>
</dbReference>
<dbReference type="Gene3D" id="2.60.120.310">
    <property type="entry name" value="Copper type II, ascorbate-dependent monooxygenase, N-terminal domain"/>
    <property type="match status" value="1"/>
</dbReference>
<comment type="caution">
    <text evidence="5">The sequence shown here is derived from an EMBL/GenBank/DDBJ whole genome shotgun (WGS) entry which is preliminary data.</text>
</comment>
<dbReference type="InterPro" id="IPR008977">
    <property type="entry name" value="PHM/PNGase_F_dom_sf"/>
</dbReference>
<feature type="compositionally biased region" description="Low complexity" evidence="2">
    <location>
        <begin position="72"/>
        <end position="83"/>
    </location>
</feature>
<keyword evidence="6" id="KW-1185">Reference proteome</keyword>
<dbReference type="InterPro" id="IPR036939">
    <property type="entry name" value="Cu2_ascorb_mOase_N_sf"/>
</dbReference>
<accession>A0ABN3UJ34</accession>
<dbReference type="PANTHER" id="PTHR10157">
    <property type="entry name" value="DOPAMINE BETA HYDROXYLASE RELATED"/>
    <property type="match status" value="1"/>
</dbReference>
<dbReference type="SUPFAM" id="SSF49742">
    <property type="entry name" value="PHM/PNGase F"/>
    <property type="match status" value="2"/>
</dbReference>
<feature type="chain" id="PRO_5045432884" description="Copper type II ascorbate-dependent monooxygenase C-terminal domain-containing protein" evidence="3">
    <location>
        <begin position="34"/>
        <end position="420"/>
    </location>
</feature>
<sequence>MKRRSHGTRRSTAHAVVTLVGVLLLGGCAGSVASVDDPGVPGDQGGAPAAASTSTPATTAQGHGAGHGSGHGAATSPTTPAAPLRAGERSVTLTMPQAYTPKAPAAPGTDDYRCFLLDPEVREKSVVTGIDVLPGNPDVVHHVILFRVPPDKVARAEEQDRGQAGQGWTCFGGTGVESQGSGLDDAPWLGAWAPGGGERLLAKDLGMPLEPGSRIVMQVHYNLLAGDQPDTTAARLRVAPDDGSRKTLETVLLPGPVELPCRPGRTGPLCARPAAVADVQQRFGFAAGSTANALHLLCGELRATPTQSCTRPVTQAGTIRATAGHMHLLGRSISIVVNKGKQDEQTVLDLPVWDFDDQGSKPVTPGVRVAPGDTLTVTCRHDQSLRDQLPALAGVPERYVVWGEGTTDEMCLGIVLMTRP</sequence>
<gene>
    <name evidence="5" type="ORF">GCM10009867_09320</name>
</gene>
<keyword evidence="3" id="KW-0732">Signal</keyword>
<protein>
    <recommendedName>
        <fullName evidence="4">Copper type II ascorbate-dependent monooxygenase C-terminal domain-containing protein</fullName>
    </recommendedName>
</protein>
<dbReference type="PANTHER" id="PTHR10157:SF23">
    <property type="entry name" value="MOXD1 HOMOLOG 1"/>
    <property type="match status" value="1"/>
</dbReference>
<evidence type="ECO:0000259" key="4">
    <source>
        <dbReference type="Pfam" id="PF03712"/>
    </source>
</evidence>
<evidence type="ECO:0000256" key="1">
    <source>
        <dbReference type="ARBA" id="ARBA00023157"/>
    </source>
</evidence>
<feature type="signal peptide" evidence="3">
    <location>
        <begin position="1"/>
        <end position="33"/>
    </location>
</feature>
<dbReference type="Proteomes" id="UP001501326">
    <property type="component" value="Unassembled WGS sequence"/>
</dbReference>
<reference evidence="5 6" key="1">
    <citation type="journal article" date="2019" name="Int. J. Syst. Evol. Microbiol.">
        <title>The Global Catalogue of Microorganisms (GCM) 10K type strain sequencing project: providing services to taxonomists for standard genome sequencing and annotation.</title>
        <authorList>
            <consortium name="The Broad Institute Genomics Platform"/>
            <consortium name="The Broad Institute Genome Sequencing Center for Infectious Disease"/>
            <person name="Wu L."/>
            <person name="Ma J."/>
        </authorList>
    </citation>
    <scope>NUCLEOTIDE SEQUENCE [LARGE SCALE GENOMIC DNA]</scope>
    <source>
        <strain evidence="5 6">JCM 16378</strain>
    </source>
</reference>